<organism evidence="2 3">
    <name type="scientific">Coccomyxa subellipsoidea</name>
    <dbReference type="NCBI Taxonomy" id="248742"/>
    <lineage>
        <taxon>Eukaryota</taxon>
        <taxon>Viridiplantae</taxon>
        <taxon>Chlorophyta</taxon>
        <taxon>core chlorophytes</taxon>
        <taxon>Trebouxiophyceae</taxon>
        <taxon>Trebouxiophyceae incertae sedis</taxon>
        <taxon>Coccomyxaceae</taxon>
        <taxon>Coccomyxa</taxon>
    </lineage>
</organism>
<gene>
    <name evidence="2" type="ORF">WJX75_006982</name>
</gene>
<dbReference type="Proteomes" id="UP001491310">
    <property type="component" value="Unassembled WGS sequence"/>
</dbReference>
<keyword evidence="3" id="KW-1185">Reference proteome</keyword>
<accession>A0ABR2YB86</accession>
<reference evidence="2 3" key="1">
    <citation type="journal article" date="2024" name="Nat. Commun.">
        <title>Phylogenomics reveals the evolutionary origins of lichenization in chlorophyte algae.</title>
        <authorList>
            <person name="Puginier C."/>
            <person name="Libourel C."/>
            <person name="Otte J."/>
            <person name="Skaloud P."/>
            <person name="Haon M."/>
            <person name="Grisel S."/>
            <person name="Petersen M."/>
            <person name="Berrin J.G."/>
            <person name="Delaux P.M."/>
            <person name="Dal Grande F."/>
            <person name="Keller J."/>
        </authorList>
    </citation>
    <scope>NUCLEOTIDE SEQUENCE [LARGE SCALE GENOMIC DNA]</scope>
    <source>
        <strain evidence="2 3">SAG 216-7</strain>
    </source>
</reference>
<sequence>MRIVQGRVLNFCTLVICYYSIIASVDSVLSSPPGITSNVGSSGTQRLEGEGSAQTSAGKGGAVLIRATNPRPQSETTIQSINIYTDGSVSAPIADYTGSTARYAVVLKAGFNVTELDPLCSYASKNFGVACLQTLTRTSYGFVAEASEDQMVAFLAAAGDLVSYVREDSIYSSLPEPLLHLKT</sequence>
<feature type="region of interest" description="Disordered" evidence="1">
    <location>
        <begin position="38"/>
        <end position="58"/>
    </location>
</feature>
<proteinExistence type="predicted"/>
<protein>
    <submittedName>
        <fullName evidence="2">Uncharacterized protein</fullName>
    </submittedName>
</protein>
<name>A0ABR2YB86_9CHLO</name>
<evidence type="ECO:0000313" key="2">
    <source>
        <dbReference type="EMBL" id="KAK9901329.1"/>
    </source>
</evidence>
<evidence type="ECO:0000313" key="3">
    <source>
        <dbReference type="Proteomes" id="UP001491310"/>
    </source>
</evidence>
<dbReference type="EMBL" id="JALJOT010000018">
    <property type="protein sequence ID" value="KAK9901329.1"/>
    <property type="molecule type" value="Genomic_DNA"/>
</dbReference>
<evidence type="ECO:0000256" key="1">
    <source>
        <dbReference type="SAM" id="MobiDB-lite"/>
    </source>
</evidence>
<comment type="caution">
    <text evidence="2">The sequence shown here is derived from an EMBL/GenBank/DDBJ whole genome shotgun (WGS) entry which is preliminary data.</text>
</comment>